<evidence type="ECO:0000313" key="2">
    <source>
        <dbReference type="EMBL" id="KAG6382202.1"/>
    </source>
</evidence>
<proteinExistence type="predicted"/>
<keyword evidence="3" id="KW-1185">Reference proteome</keyword>
<feature type="region of interest" description="Disordered" evidence="1">
    <location>
        <begin position="93"/>
        <end position="125"/>
    </location>
</feature>
<feature type="compositionally biased region" description="Basic and acidic residues" evidence="1">
    <location>
        <begin position="108"/>
        <end position="125"/>
    </location>
</feature>
<dbReference type="AlphaFoldDB" id="A0A8I2Z3R5"/>
<reference evidence="2" key="1">
    <citation type="submission" date="2021-03" db="EMBL/GenBank/DDBJ databases">
        <title>Evolutionary innovations through gain and loss of genes in the ectomycorrhizal Boletales.</title>
        <authorList>
            <person name="Wu G."/>
            <person name="Miyauchi S."/>
            <person name="Morin E."/>
            <person name="Yang Z.-L."/>
            <person name="Xu J."/>
            <person name="Martin F.M."/>
        </authorList>
    </citation>
    <scope>NUCLEOTIDE SEQUENCE</scope>
    <source>
        <strain evidence="2">BR01</strain>
    </source>
</reference>
<accession>A0A8I2Z3R5</accession>
<sequence length="160" mass="17848">MGEIYANSICAAAALTARNSHKDCFFDDTRNPLFFCPCRISDRWYVKGNPNVGIDLRVGLSALPLHTRAWVVQERILADTMVSMALHGNARNALRRKRSHGAKSTDSLQKRHTSDEGRLSPRKEAVAPRWEEVDWDADVKAAAGDCGKELQCLLIARLSE</sequence>
<dbReference type="EMBL" id="JAGFBS010000001">
    <property type="protein sequence ID" value="KAG6382202.1"/>
    <property type="molecule type" value="Genomic_DNA"/>
</dbReference>
<protein>
    <submittedName>
        <fullName evidence="2">Uncharacterized protein</fullName>
    </submittedName>
</protein>
<organism evidence="2 3">
    <name type="scientific">Boletus reticuloceps</name>
    <dbReference type="NCBI Taxonomy" id="495285"/>
    <lineage>
        <taxon>Eukaryota</taxon>
        <taxon>Fungi</taxon>
        <taxon>Dikarya</taxon>
        <taxon>Basidiomycota</taxon>
        <taxon>Agaricomycotina</taxon>
        <taxon>Agaricomycetes</taxon>
        <taxon>Agaricomycetidae</taxon>
        <taxon>Boletales</taxon>
        <taxon>Boletineae</taxon>
        <taxon>Boletaceae</taxon>
        <taxon>Boletoideae</taxon>
        <taxon>Boletus</taxon>
    </lineage>
</organism>
<dbReference type="Proteomes" id="UP000683000">
    <property type="component" value="Unassembled WGS sequence"/>
</dbReference>
<comment type="caution">
    <text evidence="2">The sequence shown here is derived from an EMBL/GenBank/DDBJ whole genome shotgun (WGS) entry which is preliminary data.</text>
</comment>
<evidence type="ECO:0000313" key="3">
    <source>
        <dbReference type="Proteomes" id="UP000683000"/>
    </source>
</evidence>
<evidence type="ECO:0000256" key="1">
    <source>
        <dbReference type="SAM" id="MobiDB-lite"/>
    </source>
</evidence>
<dbReference type="OrthoDB" id="5125733at2759"/>
<gene>
    <name evidence="2" type="ORF">JVT61DRAFT_855</name>
</gene>
<name>A0A8I2Z3R5_9AGAM</name>